<organism evidence="3 4">
    <name type="scientific">Thiohalospira halophila DSM 15071</name>
    <dbReference type="NCBI Taxonomy" id="1123397"/>
    <lineage>
        <taxon>Bacteria</taxon>
        <taxon>Pseudomonadati</taxon>
        <taxon>Pseudomonadota</taxon>
        <taxon>Gammaproteobacteria</taxon>
        <taxon>Thiohalospirales</taxon>
        <taxon>Thiohalospiraceae</taxon>
        <taxon>Thiohalospira</taxon>
    </lineage>
</organism>
<dbReference type="SMART" id="SM00867">
    <property type="entry name" value="YceI"/>
    <property type="match status" value="1"/>
</dbReference>
<feature type="domain" description="Lipid/polyisoprenoid-binding YceI-like" evidence="2">
    <location>
        <begin position="20"/>
        <end position="188"/>
    </location>
</feature>
<evidence type="ECO:0000313" key="4">
    <source>
        <dbReference type="Proteomes" id="UP000198611"/>
    </source>
</evidence>
<feature type="signal peptide" evidence="1">
    <location>
        <begin position="1"/>
        <end position="19"/>
    </location>
</feature>
<dbReference type="PANTHER" id="PTHR34406:SF1">
    <property type="entry name" value="PROTEIN YCEI"/>
    <property type="match status" value="1"/>
</dbReference>
<dbReference type="SUPFAM" id="SSF101874">
    <property type="entry name" value="YceI-like"/>
    <property type="match status" value="1"/>
</dbReference>
<keyword evidence="1" id="KW-0732">Signal</keyword>
<dbReference type="EMBL" id="FOMJ01000006">
    <property type="protein sequence ID" value="SFD60632.1"/>
    <property type="molecule type" value="Genomic_DNA"/>
</dbReference>
<dbReference type="PANTHER" id="PTHR34406">
    <property type="entry name" value="PROTEIN YCEI"/>
    <property type="match status" value="1"/>
</dbReference>
<dbReference type="OrthoDB" id="9793816at2"/>
<dbReference type="PIRSF" id="PIRSF029811">
    <property type="entry name" value="UCP029811"/>
    <property type="match status" value="1"/>
</dbReference>
<feature type="chain" id="PRO_5011623769" evidence="1">
    <location>
        <begin position="20"/>
        <end position="190"/>
    </location>
</feature>
<proteinExistence type="predicted"/>
<name>A0A1I1TPV3_9GAMM</name>
<dbReference type="AlphaFoldDB" id="A0A1I1TPV3"/>
<evidence type="ECO:0000313" key="3">
    <source>
        <dbReference type="EMBL" id="SFD60632.1"/>
    </source>
</evidence>
<dbReference type="Gene3D" id="2.40.128.110">
    <property type="entry name" value="Lipid/polyisoprenoid-binding, YceI-like"/>
    <property type="match status" value="1"/>
</dbReference>
<protein>
    <submittedName>
        <fullName evidence="3">Polyisoprenoid-binding protein YceI</fullName>
    </submittedName>
</protein>
<evidence type="ECO:0000259" key="2">
    <source>
        <dbReference type="SMART" id="SM00867"/>
    </source>
</evidence>
<dbReference type="Pfam" id="PF04264">
    <property type="entry name" value="YceI"/>
    <property type="match status" value="1"/>
</dbReference>
<evidence type="ECO:0000256" key="1">
    <source>
        <dbReference type="SAM" id="SignalP"/>
    </source>
</evidence>
<dbReference type="STRING" id="1123397.SAMN05660831_01967"/>
<dbReference type="Proteomes" id="UP000198611">
    <property type="component" value="Unassembled WGS sequence"/>
</dbReference>
<accession>A0A1I1TPV3</accession>
<dbReference type="InterPro" id="IPR027016">
    <property type="entry name" value="UCP029811"/>
</dbReference>
<dbReference type="InterPro" id="IPR007372">
    <property type="entry name" value="Lipid/polyisoprenoid-bd_YceI"/>
</dbReference>
<sequence>MKRLFALALGIALSAPAAAEWTLDNEASDLNYISIKAGHTGEVNEFEQLSGSLEEGRAEVTIDLASVDTGVDIRDERMRDMFFKVDNFPTAELTAEFEATLVKNLFPGDMTRARVSGELTLQGDSQELEMPVRLLRLDEDTLVATSAAPVVINAADFGLTESLKALREVAGLDTISRAVPVHFNLVFRRD</sequence>
<dbReference type="InterPro" id="IPR036761">
    <property type="entry name" value="TTHA0802/YceI-like_sf"/>
</dbReference>
<gene>
    <name evidence="3" type="ORF">SAMN05660831_01967</name>
</gene>
<dbReference type="RefSeq" id="WP_093428593.1">
    <property type="nucleotide sequence ID" value="NZ_FOMJ01000006.1"/>
</dbReference>
<keyword evidence="4" id="KW-1185">Reference proteome</keyword>
<reference evidence="3 4" key="1">
    <citation type="submission" date="2016-10" db="EMBL/GenBank/DDBJ databases">
        <authorList>
            <person name="de Groot N.N."/>
        </authorList>
    </citation>
    <scope>NUCLEOTIDE SEQUENCE [LARGE SCALE GENOMIC DNA]</scope>
    <source>
        <strain evidence="3 4">HL3</strain>
    </source>
</reference>